<feature type="transmembrane region" description="Helical" evidence="8">
    <location>
        <begin position="137"/>
        <end position="155"/>
    </location>
</feature>
<feature type="transmembrane region" description="Helical" evidence="8">
    <location>
        <begin position="167"/>
        <end position="188"/>
    </location>
</feature>
<evidence type="ECO:0000313" key="9">
    <source>
        <dbReference type="EMBL" id="QYD67306.1"/>
    </source>
</evidence>
<dbReference type="RefSeq" id="WP_219796299.1">
    <property type="nucleotide sequence ID" value="NZ_CP080095.1"/>
</dbReference>
<organism evidence="9 10">
    <name type="scientific">Paraburkholderia edwinii</name>
    <dbReference type="NCBI Taxonomy" id="2861782"/>
    <lineage>
        <taxon>Bacteria</taxon>
        <taxon>Pseudomonadati</taxon>
        <taxon>Pseudomonadota</taxon>
        <taxon>Betaproteobacteria</taxon>
        <taxon>Burkholderiales</taxon>
        <taxon>Burkholderiaceae</taxon>
        <taxon>Paraburkholderia</taxon>
    </lineage>
</organism>
<evidence type="ECO:0000256" key="1">
    <source>
        <dbReference type="ARBA" id="ARBA00004651"/>
    </source>
</evidence>
<keyword evidence="10" id="KW-1185">Reference proteome</keyword>
<dbReference type="EMBL" id="CP080095">
    <property type="protein sequence ID" value="QYD67306.1"/>
    <property type="molecule type" value="Genomic_DNA"/>
</dbReference>
<evidence type="ECO:0000256" key="5">
    <source>
        <dbReference type="ARBA" id="ARBA00022989"/>
    </source>
</evidence>
<dbReference type="Pfam" id="PF03601">
    <property type="entry name" value="Cons_hypoth698"/>
    <property type="match status" value="1"/>
</dbReference>
<dbReference type="InterPro" id="IPR018383">
    <property type="entry name" value="UPF0324_pro"/>
</dbReference>
<feature type="compositionally biased region" description="Polar residues" evidence="7">
    <location>
        <begin position="260"/>
        <end position="271"/>
    </location>
</feature>
<evidence type="ECO:0000256" key="7">
    <source>
        <dbReference type="SAM" id="MobiDB-lite"/>
    </source>
</evidence>
<sequence length="375" mass="38922">MSTVNLHAAPAAAPSTRGQLNGILFVALFAAAVTSVASLPAIAGLGLSPLIVGIVAGAIYGNVLRDGMPASWADGVNFSARKLLRIAVAFFGLRVSLQEIAQVGLPGLAESVLIVVSTLALGTWAGMKLMKLDRDTALLTAAGSAICGAAAVLAFESTLQSKPHKSAMAVGSVVLFGTLSMFLYPALVRAGWLHLDTVGAGLFFGGTIHEVAQVVGAASNVGPEATHIATIVKMTRVMLLVPVLLAVGVWINRPARKDSTSNAARNATKGVTQDHAAGSAHRHAPRKLAVPWFALGFLLCVGLNSVHVLPDTATHTLNLLDTFALTMAMTALGMETRIAQIREAGPRALMTGLILYVWLFAGGLGITWAVQRLFG</sequence>
<keyword evidence="3" id="KW-1003">Cell membrane</keyword>
<feature type="region of interest" description="Disordered" evidence="7">
    <location>
        <begin position="260"/>
        <end position="279"/>
    </location>
</feature>
<feature type="transmembrane region" description="Helical" evidence="8">
    <location>
        <begin position="231"/>
        <end position="251"/>
    </location>
</feature>
<feature type="transmembrane region" description="Helical" evidence="8">
    <location>
        <begin position="289"/>
        <end position="309"/>
    </location>
</feature>
<keyword evidence="4 8" id="KW-0812">Transmembrane</keyword>
<feature type="transmembrane region" description="Helical" evidence="8">
    <location>
        <begin position="348"/>
        <end position="370"/>
    </location>
</feature>
<evidence type="ECO:0000256" key="3">
    <source>
        <dbReference type="ARBA" id="ARBA00022475"/>
    </source>
</evidence>
<feature type="transmembrane region" description="Helical" evidence="8">
    <location>
        <begin position="20"/>
        <end position="39"/>
    </location>
</feature>
<feature type="transmembrane region" description="Helical" evidence="8">
    <location>
        <begin position="107"/>
        <end position="125"/>
    </location>
</feature>
<feature type="transmembrane region" description="Helical" evidence="8">
    <location>
        <begin position="45"/>
        <end position="63"/>
    </location>
</feature>
<comment type="similarity">
    <text evidence="2">Belongs to the UPF0324 family.</text>
</comment>
<gene>
    <name evidence="9" type="ORF">KZJ38_13080</name>
</gene>
<keyword evidence="6 8" id="KW-0472">Membrane</keyword>
<comment type="subcellular location">
    <subcellularLocation>
        <location evidence="1">Cell membrane</location>
        <topology evidence="1">Multi-pass membrane protein</topology>
    </subcellularLocation>
</comment>
<proteinExistence type="inferred from homology"/>
<reference evidence="9 10" key="1">
    <citation type="submission" date="2021-07" db="EMBL/GenBank/DDBJ databases">
        <title>Paraburkholderia edwinii protects Aspergillus sp. from phenazines by acting as a toxin sponge.</title>
        <authorList>
            <person name="Dahlstrom K.M."/>
            <person name="Newman D.K."/>
        </authorList>
    </citation>
    <scope>NUCLEOTIDE SEQUENCE [LARGE SCALE GENOMIC DNA]</scope>
    <source>
        <strain evidence="9 10">Pe01</strain>
    </source>
</reference>
<dbReference type="PANTHER" id="PTHR30106">
    <property type="entry name" value="INNER MEMBRANE PROTEIN YEIH-RELATED"/>
    <property type="match status" value="1"/>
</dbReference>
<keyword evidence="5 8" id="KW-1133">Transmembrane helix</keyword>
<accession>A0ABX8UFV9</accession>
<evidence type="ECO:0000256" key="8">
    <source>
        <dbReference type="SAM" id="Phobius"/>
    </source>
</evidence>
<evidence type="ECO:0000256" key="4">
    <source>
        <dbReference type="ARBA" id="ARBA00022692"/>
    </source>
</evidence>
<evidence type="ECO:0000313" key="10">
    <source>
        <dbReference type="Proteomes" id="UP000826462"/>
    </source>
</evidence>
<protein>
    <submittedName>
        <fullName evidence="9">YeiH family protein</fullName>
    </submittedName>
</protein>
<name>A0ABX8UFV9_9BURK</name>
<dbReference type="Proteomes" id="UP000826462">
    <property type="component" value="Chromosome 1"/>
</dbReference>
<evidence type="ECO:0000256" key="2">
    <source>
        <dbReference type="ARBA" id="ARBA00007977"/>
    </source>
</evidence>
<dbReference type="PANTHER" id="PTHR30106:SF2">
    <property type="entry name" value="UPF0324 INNER MEMBRANE PROTEIN YEIH"/>
    <property type="match status" value="1"/>
</dbReference>
<evidence type="ECO:0000256" key="6">
    <source>
        <dbReference type="ARBA" id="ARBA00023136"/>
    </source>
</evidence>